<proteinExistence type="predicted"/>
<dbReference type="AlphaFoldDB" id="A0A7I4Y9N1"/>
<dbReference type="InterPro" id="IPR036236">
    <property type="entry name" value="Znf_C2H2_sf"/>
</dbReference>
<organism evidence="2 3">
    <name type="scientific">Haemonchus contortus</name>
    <name type="common">Barber pole worm</name>
    <dbReference type="NCBI Taxonomy" id="6289"/>
    <lineage>
        <taxon>Eukaryota</taxon>
        <taxon>Metazoa</taxon>
        <taxon>Ecdysozoa</taxon>
        <taxon>Nematoda</taxon>
        <taxon>Chromadorea</taxon>
        <taxon>Rhabditida</taxon>
        <taxon>Rhabditina</taxon>
        <taxon>Rhabditomorpha</taxon>
        <taxon>Strongyloidea</taxon>
        <taxon>Trichostrongylidae</taxon>
        <taxon>Haemonchus</taxon>
    </lineage>
</organism>
<accession>A0A7I4Y9N1</accession>
<dbReference type="WBParaSite" id="HCON_00064065-00001">
    <property type="protein sequence ID" value="HCON_00064065-00001"/>
    <property type="gene ID" value="HCON_00064065"/>
</dbReference>
<protein>
    <submittedName>
        <fullName evidence="3">C2H2-type domain-containing protein</fullName>
    </submittedName>
</protein>
<keyword evidence="2" id="KW-1185">Reference proteome</keyword>
<dbReference type="SMART" id="SM00355">
    <property type="entry name" value="ZnF_C2H2"/>
    <property type="match status" value="2"/>
</dbReference>
<dbReference type="Proteomes" id="UP000025227">
    <property type="component" value="Unplaced"/>
</dbReference>
<dbReference type="OrthoDB" id="6077919at2759"/>
<dbReference type="InterPro" id="IPR013087">
    <property type="entry name" value="Znf_C2H2_type"/>
</dbReference>
<sequence length="510" mass="58390">ELIRCPLCNASSPSKYHLAQHICRHLSYRKYECKTCAELFYTEEERDAHCSERDHIHASKVKISQYCEHYVSILLKDAEYVAIHGVDAVVEQRTKASMACDEALKVLPGSMNDIEPSVRTCDEEGEKASCVCSPQEGTATIEPNRDVPLVPDQLIPRYSDRAVVNENQQITTESNESRHVSECNLNAESEELVDLSLSHPKDYFPWNRLLKELQVKVLRHLTRSDLDKCRVLNRETFQLIRRNEESMKRRIIEYLQIRIYYTKKSRSFRLEIFVRCAEVGITRKRDLSVLNPELWQTRDTFENAVQHLRESFSPWVFRSLSKLLKNATIQHMEIGTGQLTNNIFWPITSCFLNVDCRVQKLSIGEASAADVTSPVFLEFLRNAAPTHIEFYGISDCSHENFSPEVLEFIVTRPKFELRSLGPVPFPLDDDILAKLTASEFTIDAETRITVDGIKSFVGVLASGKHELARGRIRIHISSGSLSFSTPPNIKVFYDGSILTLWHITPIKLQQ</sequence>
<name>A0A7I4Y9N1_HAECO</name>
<dbReference type="OMA" id="APTHIEF"/>
<reference evidence="3" key="1">
    <citation type="submission" date="2020-12" db="UniProtKB">
        <authorList>
            <consortium name="WormBaseParasite"/>
        </authorList>
    </citation>
    <scope>IDENTIFICATION</scope>
    <source>
        <strain evidence="3">MHco3</strain>
    </source>
</reference>
<evidence type="ECO:0000313" key="2">
    <source>
        <dbReference type="Proteomes" id="UP000025227"/>
    </source>
</evidence>
<dbReference type="SUPFAM" id="SSF57667">
    <property type="entry name" value="beta-beta-alpha zinc fingers"/>
    <property type="match status" value="1"/>
</dbReference>
<evidence type="ECO:0000259" key="1">
    <source>
        <dbReference type="PROSITE" id="PS00028"/>
    </source>
</evidence>
<dbReference type="PROSITE" id="PS00028">
    <property type="entry name" value="ZINC_FINGER_C2H2_1"/>
    <property type="match status" value="1"/>
</dbReference>
<evidence type="ECO:0000313" key="3">
    <source>
        <dbReference type="WBParaSite" id="HCON_00064065-00001"/>
    </source>
</evidence>
<feature type="domain" description="C2H2-type" evidence="1">
    <location>
        <begin position="33"/>
        <end position="55"/>
    </location>
</feature>